<sequence length="479" mass="50904">MSEHIIDAFVATFRLDTKGYKDGEREVDEGNKRLRDQSKKTFDGMEQAGRKTGEAIKSVSREVIGLGLAFLGARSITGFLANMATGAASADRFGNAIGMSVKQIWAWRQAVKSVGGQAGDADTALQTIQNARIGFRTGALDPAQQAAFGRLGITGNDLRDKDAGGILSKLAGSKLAGKDPQLYSALLQQIGLPQSTIYFLMQGKDSVDKLLKQYEASAKDAEKTAKEAENLQKEMADLNAQLQKALVPILNQIVPLLTELVKVLGGSVPGGGSGAGTQGGGSSWGIPGLFEFRTSGSGMPMGQHGHESEVYSFFRSKGLASNKALGITAALYAESGLDPDALNQKSGAYGLSQWLGNRKKELFRRYGNHPNLQQQLDFLWSELNGGDPGGAAVLAQRGLGTAPAMIGRFLRPAKGHETTRDLREASRFIGAHSRNGVITIHGGIHIKTAATDANGIARDMNSAVRRRMAVAQADPIVNP</sequence>
<evidence type="ECO:0000259" key="2">
    <source>
        <dbReference type="Pfam" id="PF18013"/>
    </source>
</evidence>
<organism evidence="3 4">
    <name type="scientific">Novosphingobium fuchskuhlense</name>
    <dbReference type="NCBI Taxonomy" id="1117702"/>
    <lineage>
        <taxon>Bacteria</taxon>
        <taxon>Pseudomonadati</taxon>
        <taxon>Pseudomonadota</taxon>
        <taxon>Alphaproteobacteria</taxon>
        <taxon>Sphingomonadales</taxon>
        <taxon>Sphingomonadaceae</taxon>
        <taxon>Novosphingobium</taxon>
    </lineage>
</organism>
<name>A0A117UUP0_9SPHN</name>
<evidence type="ECO:0000313" key="4">
    <source>
        <dbReference type="Proteomes" id="UP000058012"/>
    </source>
</evidence>
<feature type="coiled-coil region" evidence="1">
    <location>
        <begin position="204"/>
        <end position="245"/>
    </location>
</feature>
<gene>
    <name evidence="3" type="ORF">AQZ52_10910</name>
</gene>
<dbReference type="InterPro" id="IPR041219">
    <property type="entry name" value="Phage_lysozyme2"/>
</dbReference>
<evidence type="ECO:0000256" key="1">
    <source>
        <dbReference type="SAM" id="Coils"/>
    </source>
</evidence>
<proteinExistence type="predicted"/>
<keyword evidence="4" id="KW-1185">Reference proteome</keyword>
<dbReference type="AlphaFoldDB" id="A0A117UUP0"/>
<dbReference type="STRING" id="1117702.AQZ52_10910"/>
<dbReference type="RefSeq" id="WP_067910381.1">
    <property type="nucleotide sequence ID" value="NZ_KQ954245.1"/>
</dbReference>
<evidence type="ECO:0000313" key="3">
    <source>
        <dbReference type="EMBL" id="KUR71173.1"/>
    </source>
</evidence>
<dbReference type="Proteomes" id="UP000058012">
    <property type="component" value="Unassembled WGS sequence"/>
</dbReference>
<feature type="domain" description="Phage tail lysozyme" evidence="2">
    <location>
        <begin position="308"/>
        <end position="389"/>
    </location>
</feature>
<keyword evidence="1" id="KW-0175">Coiled coil</keyword>
<dbReference type="OrthoDB" id="7592628at2"/>
<dbReference type="Gene3D" id="1.10.530.10">
    <property type="match status" value="1"/>
</dbReference>
<dbReference type="EMBL" id="LLZS01000007">
    <property type="protein sequence ID" value="KUR71173.1"/>
    <property type="molecule type" value="Genomic_DNA"/>
</dbReference>
<reference evidence="3 4" key="1">
    <citation type="submission" date="2015-10" db="EMBL/GenBank/DDBJ databases">
        <title>Draft genome sequence of Novosphingobium fuchskuhlense DSM 25065 isolated from a surface water sample of the southwest basin of Lake Grosse Fuchskuhle.</title>
        <authorList>
            <person name="Ruckert C."/>
            <person name="Winkler A."/>
            <person name="Glaeser J."/>
            <person name="Grossart H.-P."/>
            <person name="Kalinowski J."/>
            <person name="Glaeser S."/>
        </authorList>
    </citation>
    <scope>NUCLEOTIDE SEQUENCE [LARGE SCALE GENOMIC DNA]</scope>
    <source>
        <strain evidence="3 4">FNE08-7</strain>
    </source>
</reference>
<comment type="caution">
    <text evidence="3">The sequence shown here is derived from an EMBL/GenBank/DDBJ whole genome shotgun (WGS) entry which is preliminary data.</text>
</comment>
<dbReference type="Pfam" id="PF18013">
    <property type="entry name" value="Phage_lysozyme2"/>
    <property type="match status" value="1"/>
</dbReference>
<accession>A0A117UUP0</accession>
<protein>
    <recommendedName>
        <fullName evidence="2">Phage tail lysozyme domain-containing protein</fullName>
    </recommendedName>
</protein>